<dbReference type="Pfam" id="PF13365">
    <property type="entry name" value="Trypsin_2"/>
    <property type="match status" value="1"/>
</dbReference>
<name>A0A5J9TPY3_9POAL</name>
<dbReference type="SUPFAM" id="SSF50494">
    <property type="entry name" value="Trypsin-like serine proteases"/>
    <property type="match status" value="1"/>
</dbReference>
<dbReference type="PANTHER" id="PTHR47389">
    <property type="entry name" value="OS09G0436400 PROTEIN"/>
    <property type="match status" value="1"/>
</dbReference>
<comment type="caution">
    <text evidence="1">The sequence shown here is derived from an EMBL/GenBank/DDBJ whole genome shotgun (WGS) entry which is preliminary data.</text>
</comment>
<dbReference type="Gene3D" id="2.40.10.120">
    <property type="match status" value="1"/>
</dbReference>
<dbReference type="AlphaFoldDB" id="A0A5J9TPY3"/>
<evidence type="ECO:0000313" key="1">
    <source>
        <dbReference type="EMBL" id="TVU13463.1"/>
    </source>
</evidence>
<protein>
    <recommendedName>
        <fullName evidence="3">PDZ domain-containing protein</fullName>
    </recommendedName>
</protein>
<dbReference type="SUPFAM" id="SSF50156">
    <property type="entry name" value="PDZ domain-like"/>
    <property type="match status" value="1"/>
</dbReference>
<dbReference type="Proteomes" id="UP000324897">
    <property type="component" value="Unassembled WGS sequence"/>
</dbReference>
<dbReference type="EMBL" id="RWGY01000034">
    <property type="protein sequence ID" value="TVU13463.1"/>
    <property type="molecule type" value="Genomic_DNA"/>
</dbReference>
<feature type="non-terminal residue" evidence="1">
    <location>
        <position position="1"/>
    </location>
</feature>
<dbReference type="PANTHER" id="PTHR47389:SF8">
    <property type="entry name" value="EXPRESSED PROTEIN"/>
    <property type="match status" value="1"/>
</dbReference>
<gene>
    <name evidence="1" type="ORF">EJB05_40521</name>
</gene>
<dbReference type="OrthoDB" id="648161at2759"/>
<organism evidence="1 2">
    <name type="scientific">Eragrostis curvula</name>
    <name type="common">weeping love grass</name>
    <dbReference type="NCBI Taxonomy" id="38414"/>
    <lineage>
        <taxon>Eukaryota</taxon>
        <taxon>Viridiplantae</taxon>
        <taxon>Streptophyta</taxon>
        <taxon>Embryophyta</taxon>
        <taxon>Tracheophyta</taxon>
        <taxon>Spermatophyta</taxon>
        <taxon>Magnoliopsida</taxon>
        <taxon>Liliopsida</taxon>
        <taxon>Poales</taxon>
        <taxon>Poaceae</taxon>
        <taxon>PACMAD clade</taxon>
        <taxon>Chloridoideae</taxon>
        <taxon>Eragrostideae</taxon>
        <taxon>Eragrostidinae</taxon>
        <taxon>Eragrostis</taxon>
    </lineage>
</organism>
<evidence type="ECO:0000313" key="2">
    <source>
        <dbReference type="Proteomes" id="UP000324897"/>
    </source>
</evidence>
<dbReference type="InterPro" id="IPR036034">
    <property type="entry name" value="PDZ_sf"/>
</dbReference>
<dbReference type="Gramene" id="TVU13463">
    <property type="protein sequence ID" value="TVU13463"/>
    <property type="gene ID" value="EJB05_40521"/>
</dbReference>
<dbReference type="InterPro" id="IPR009003">
    <property type="entry name" value="Peptidase_S1_PA"/>
</dbReference>
<sequence>MAATLARIKEHRRLSSLAAKDPRRHLPTVIKPEDEQTAEFVSSPSDKALVRSVARSVVNVCSVARDGEVIDSFTGIVVGWNNEEKKTRAKQKRARILTSFDVLREFDPSRPRIKSLQIRLPNRTILRGQVLFVNEHYNIALLETTTSSKAADLSCLPLQLPSFGSNPNYNQEVFALARGKESNLMARRGRILWFDEPDCWGRNPLMFLSCQIPGRCGHGGPVVDHDGNVVGMAFDTSCSHPAATLAASTILTCIEMWTKFGRIARPAHGLRLRTVEMMEVSLQEMMSLDHDIESGYIVDQVAFGSAAERLGIRYRDVIVSFDGLRRHTLPRLEDFLLSLGLRFLMQTTTDSTSTIDLKLQVYDPLGRSTRSIVLPVEFSDDACI</sequence>
<keyword evidence="2" id="KW-1185">Reference proteome</keyword>
<dbReference type="Gene3D" id="2.30.42.10">
    <property type="match status" value="1"/>
</dbReference>
<proteinExistence type="predicted"/>
<accession>A0A5J9TPY3</accession>
<reference evidence="1 2" key="1">
    <citation type="journal article" date="2019" name="Sci. Rep.">
        <title>A high-quality genome of Eragrostis curvula grass provides insights into Poaceae evolution and supports new strategies to enhance forage quality.</title>
        <authorList>
            <person name="Carballo J."/>
            <person name="Santos B.A.C.M."/>
            <person name="Zappacosta D."/>
            <person name="Garbus I."/>
            <person name="Selva J.P."/>
            <person name="Gallo C.A."/>
            <person name="Diaz A."/>
            <person name="Albertini E."/>
            <person name="Caccamo M."/>
            <person name="Echenique V."/>
        </authorList>
    </citation>
    <scope>NUCLEOTIDE SEQUENCE [LARGE SCALE GENOMIC DNA]</scope>
    <source>
        <strain evidence="2">cv. Victoria</strain>
        <tissue evidence="1">Leaf</tissue>
    </source>
</reference>
<evidence type="ECO:0008006" key="3">
    <source>
        <dbReference type="Google" id="ProtNLM"/>
    </source>
</evidence>